<sequence length="405" mass="47468">MSTSVESTVISLLVCGSTKVSLRKILDHLSISRSHAFRIISELNKILNGFTLSFISDKQGYYSFVGPELYIRTFIFNFVNQCVSFNEWIFSTSSYTELQSKLSGIFKLPRQKHSTRQLINFIAIFQIRIRNRKYLPVLKDQKLINHLEDFRYLPEETINKCFSEQNIDASTMRTESLYLSFLARIFLYDSLPKDDILGIGAKFLNSPDPDHQLINHLFNQWAQERKLDVTPEQINSFMYHGILLYTLTLLDTTLLQLWNLKLPTETDDTYIDKNAKNHILHFYKQFIKQDLNNSRQSFWLSLTAIVNFCSLLYLYTFQCETTSIKIYFYFTKSFNSQNYLLTLLKKTFSSSLLTFVESSTEANLVITDRLDYISLYNQKVFIISDSFSKEQLNILFQLITEYVLT</sequence>
<reference evidence="2" key="1">
    <citation type="submission" date="2023-03" db="EMBL/GenBank/DDBJ databases">
        <authorList>
            <person name="Shen W."/>
            <person name="Cai J."/>
        </authorList>
    </citation>
    <scope>NUCLEOTIDE SEQUENCE</scope>
    <source>
        <strain evidence="2">Y15</strain>
    </source>
</reference>
<comment type="caution">
    <text evidence="2">The sequence shown here is derived from an EMBL/GenBank/DDBJ whole genome shotgun (WGS) entry which is preliminary data.</text>
</comment>
<evidence type="ECO:0000259" key="1">
    <source>
        <dbReference type="Pfam" id="PF05043"/>
    </source>
</evidence>
<evidence type="ECO:0000313" key="3">
    <source>
        <dbReference type="Proteomes" id="UP001254770"/>
    </source>
</evidence>
<evidence type="ECO:0000313" key="2">
    <source>
        <dbReference type="EMBL" id="MDT2544886.1"/>
    </source>
</evidence>
<dbReference type="RefSeq" id="WP_311816687.1">
    <property type="nucleotide sequence ID" value="NZ_JARPXG010000010.1"/>
</dbReference>
<name>A0AAW8TAP5_9ENTE</name>
<dbReference type="AlphaFoldDB" id="A0AAW8TAP5"/>
<dbReference type="InterPro" id="IPR007737">
    <property type="entry name" value="Mga_HTH"/>
</dbReference>
<dbReference type="Proteomes" id="UP001254770">
    <property type="component" value="Unassembled WGS sequence"/>
</dbReference>
<dbReference type="EMBL" id="JARPXL010000009">
    <property type="protein sequence ID" value="MDT2544886.1"/>
    <property type="molecule type" value="Genomic_DNA"/>
</dbReference>
<dbReference type="Pfam" id="PF05043">
    <property type="entry name" value="Mga"/>
    <property type="match status" value="1"/>
</dbReference>
<protein>
    <submittedName>
        <fullName evidence="2">Helix-turn-helix domain-containing protein</fullName>
    </submittedName>
</protein>
<feature type="domain" description="Mga helix-turn-helix" evidence="1">
    <location>
        <begin position="18"/>
        <end position="78"/>
    </location>
</feature>
<proteinExistence type="predicted"/>
<gene>
    <name evidence="2" type="ORF">P7D69_11095</name>
</gene>
<accession>A0AAW8TAP5</accession>
<organism evidence="2 3">
    <name type="scientific">Enterococcus raffinosus</name>
    <dbReference type="NCBI Taxonomy" id="71452"/>
    <lineage>
        <taxon>Bacteria</taxon>
        <taxon>Bacillati</taxon>
        <taxon>Bacillota</taxon>
        <taxon>Bacilli</taxon>
        <taxon>Lactobacillales</taxon>
        <taxon>Enterococcaceae</taxon>
        <taxon>Enterococcus</taxon>
    </lineage>
</organism>